<sequence length="219" mass="23393">MNHVASSARRQWLASAASLALAGCASVVDKPQRPTLFDLGPIASVAPPPERPGPRAPLVIPEIDASGALDGSAILYRLAYSDDHQLRAYSMSRWSAPAPQLVRQRLRQQLGRERPVLTLDESAAIARQAGEPLYTLRLELEEFSHVFDTPERSRGVLRLRATLLANTAAGEALLGQRSIGVEGVAPSPDAPGGVRALTAATDAAAQDIGQWLRQVSAPR</sequence>
<protein>
    <recommendedName>
        <fullName evidence="1">ABC-type transport auxiliary lipoprotein component domain-containing protein</fullName>
    </recommendedName>
</protein>
<dbReference type="Proteomes" id="UP000469385">
    <property type="component" value="Unassembled WGS sequence"/>
</dbReference>
<evidence type="ECO:0000313" key="3">
    <source>
        <dbReference type="Proteomes" id="UP000469385"/>
    </source>
</evidence>
<dbReference type="Gene3D" id="3.40.50.10610">
    <property type="entry name" value="ABC-type transport auxiliary lipoprotein component"/>
    <property type="match status" value="1"/>
</dbReference>
<name>A0A6N8J2L0_9BURK</name>
<keyword evidence="3" id="KW-1185">Reference proteome</keyword>
<feature type="domain" description="ABC-type transport auxiliary lipoprotein component" evidence="1">
    <location>
        <begin position="41"/>
        <end position="208"/>
    </location>
</feature>
<proteinExistence type="predicted"/>
<dbReference type="AlphaFoldDB" id="A0A6N8J2L0"/>
<comment type="caution">
    <text evidence="2">The sequence shown here is derived from an EMBL/GenBank/DDBJ whole genome shotgun (WGS) entry which is preliminary data.</text>
</comment>
<organism evidence="2 3">
    <name type="scientific">Ramlibacter pinisoli</name>
    <dbReference type="NCBI Taxonomy" id="2682844"/>
    <lineage>
        <taxon>Bacteria</taxon>
        <taxon>Pseudomonadati</taxon>
        <taxon>Pseudomonadota</taxon>
        <taxon>Betaproteobacteria</taxon>
        <taxon>Burkholderiales</taxon>
        <taxon>Comamonadaceae</taxon>
        <taxon>Ramlibacter</taxon>
    </lineage>
</organism>
<dbReference type="SUPFAM" id="SSF159594">
    <property type="entry name" value="XCC0632-like"/>
    <property type="match status" value="1"/>
</dbReference>
<dbReference type="InterPro" id="IPR005586">
    <property type="entry name" value="ABC_trans_aux"/>
</dbReference>
<dbReference type="RefSeq" id="WP_157401092.1">
    <property type="nucleotide sequence ID" value="NZ_WSEL01000011.1"/>
</dbReference>
<evidence type="ECO:0000313" key="2">
    <source>
        <dbReference type="EMBL" id="MVQ33002.1"/>
    </source>
</evidence>
<reference evidence="2 3" key="1">
    <citation type="submission" date="2019-12" db="EMBL/GenBank/DDBJ databases">
        <authorList>
            <person name="Huq M.A."/>
        </authorList>
    </citation>
    <scope>NUCLEOTIDE SEQUENCE [LARGE SCALE GENOMIC DNA]</scope>
    <source>
        <strain evidence="2 3">MAH-25</strain>
    </source>
</reference>
<gene>
    <name evidence="2" type="ORF">GON04_26355</name>
</gene>
<dbReference type="Pfam" id="PF03886">
    <property type="entry name" value="ABC_trans_aux"/>
    <property type="match status" value="1"/>
</dbReference>
<accession>A0A6N8J2L0</accession>
<evidence type="ECO:0000259" key="1">
    <source>
        <dbReference type="Pfam" id="PF03886"/>
    </source>
</evidence>
<dbReference type="EMBL" id="WSEL01000011">
    <property type="protein sequence ID" value="MVQ33002.1"/>
    <property type="molecule type" value="Genomic_DNA"/>
</dbReference>